<name>A0A1M5BJL4_9BACE</name>
<dbReference type="Proteomes" id="UP000184436">
    <property type="component" value="Unassembled WGS sequence"/>
</dbReference>
<keyword evidence="2" id="KW-1185">Reference proteome</keyword>
<dbReference type="RefSeq" id="WP_025075817.1">
    <property type="nucleotide sequence ID" value="NZ_FQVD01000019.1"/>
</dbReference>
<dbReference type="Gene3D" id="3.10.450.410">
    <property type="match status" value="1"/>
</dbReference>
<protein>
    <recommendedName>
        <fullName evidence="3">DUF4348 domain-containing protein</fullName>
    </recommendedName>
</protein>
<accession>A0A1M5BJL4</accession>
<proteinExistence type="predicted"/>
<dbReference type="EMBL" id="FQVD01000019">
    <property type="protein sequence ID" value="SHF42477.1"/>
    <property type="molecule type" value="Genomic_DNA"/>
</dbReference>
<organism evidence="1 2">
    <name type="scientific">Bacteroides faecichinchillae</name>
    <dbReference type="NCBI Taxonomy" id="871325"/>
    <lineage>
        <taxon>Bacteria</taxon>
        <taxon>Pseudomonadati</taxon>
        <taxon>Bacteroidota</taxon>
        <taxon>Bacteroidia</taxon>
        <taxon>Bacteroidales</taxon>
        <taxon>Bacteroidaceae</taxon>
        <taxon>Bacteroides</taxon>
    </lineage>
</organism>
<dbReference type="Pfam" id="PF22057">
    <property type="entry name" value="BACOVA_00961-like"/>
    <property type="match status" value="1"/>
</dbReference>
<reference evidence="1 2" key="1">
    <citation type="submission" date="2016-11" db="EMBL/GenBank/DDBJ databases">
        <authorList>
            <person name="Jaros S."/>
            <person name="Januszkiewicz K."/>
            <person name="Wedrychowicz H."/>
        </authorList>
    </citation>
    <scope>NUCLEOTIDE SEQUENCE [LARGE SCALE GENOMIC DNA]</scope>
    <source>
        <strain evidence="1 2">DSM 26883</strain>
    </source>
</reference>
<dbReference type="STRING" id="871325.SAMN05444349_11928"/>
<evidence type="ECO:0000313" key="1">
    <source>
        <dbReference type="EMBL" id="SHF42477.1"/>
    </source>
</evidence>
<dbReference type="InterPro" id="IPR054298">
    <property type="entry name" value="BACOVA_00961-like"/>
</dbReference>
<evidence type="ECO:0008006" key="3">
    <source>
        <dbReference type="Google" id="ProtNLM"/>
    </source>
</evidence>
<sequence>MSTKRFVFCLLITVLLTGVSLYSYGICSNLKTGETTVMTQEGEDFNSFLNKFTSSAVFQYTRIKFPLKTPITLLADDGETEKTFPFTKEKWPLLDSEMLKEERIAQDEGGVYVSKFTLNEPKHKVFEAGYEESEVDLRVEFELQTDGKWYVVDCYTGWYGYDLPIDELKQTIQHVQEENAAFKELHP</sequence>
<dbReference type="AlphaFoldDB" id="A0A1M5BJL4"/>
<dbReference type="OrthoDB" id="1043604at2"/>
<evidence type="ECO:0000313" key="2">
    <source>
        <dbReference type="Proteomes" id="UP000184436"/>
    </source>
</evidence>
<gene>
    <name evidence="1" type="ORF">SAMN05444349_11928</name>
</gene>